<dbReference type="RefSeq" id="WP_162003861.1">
    <property type="nucleotide sequence ID" value="NZ_BJHV01000001.1"/>
</dbReference>
<evidence type="ECO:0000313" key="2">
    <source>
        <dbReference type="Proteomes" id="UP000299290"/>
    </source>
</evidence>
<evidence type="ECO:0000313" key="1">
    <source>
        <dbReference type="EMBL" id="GDY44904.1"/>
    </source>
</evidence>
<gene>
    <name evidence="1" type="ORF">SANT12839_057860</name>
</gene>
<organism evidence="1 2">
    <name type="scientific">Streptomyces antimycoticus</name>
    <dbReference type="NCBI Taxonomy" id="68175"/>
    <lineage>
        <taxon>Bacteria</taxon>
        <taxon>Bacillati</taxon>
        <taxon>Actinomycetota</taxon>
        <taxon>Actinomycetes</taxon>
        <taxon>Kitasatosporales</taxon>
        <taxon>Streptomycetaceae</taxon>
        <taxon>Streptomyces</taxon>
        <taxon>Streptomyces violaceusniger group</taxon>
    </lineage>
</organism>
<accession>A0A4D4K9V3</accession>
<reference evidence="1 2" key="1">
    <citation type="journal article" date="2020" name="Int. J. Syst. Evol. Microbiol.">
        <title>Reclassification of Streptomyces castelarensis and Streptomyces sporoclivatus as later heterotypic synonyms of Streptomyces antimycoticus.</title>
        <authorList>
            <person name="Komaki H."/>
            <person name="Tamura T."/>
        </authorList>
    </citation>
    <scope>NUCLEOTIDE SEQUENCE [LARGE SCALE GENOMIC DNA]</scope>
    <source>
        <strain evidence="1 2">NBRC 12839</strain>
    </source>
</reference>
<protein>
    <submittedName>
        <fullName evidence="1">Uncharacterized protein</fullName>
    </submittedName>
</protein>
<dbReference type="AlphaFoldDB" id="A0A4D4K9V3"/>
<keyword evidence="2" id="KW-1185">Reference proteome</keyword>
<comment type="caution">
    <text evidence="1">The sequence shown here is derived from an EMBL/GenBank/DDBJ whole genome shotgun (WGS) entry which is preliminary data.</text>
</comment>
<dbReference type="Proteomes" id="UP000299290">
    <property type="component" value="Unassembled WGS sequence"/>
</dbReference>
<sequence>MVAAHRRRPGEPVGKPTAYPQMCVGLVLDTPTVRIGRNAVIALEELA</sequence>
<proteinExistence type="predicted"/>
<name>A0A4D4K9V3_9ACTN</name>
<dbReference type="EMBL" id="BJHV01000001">
    <property type="protein sequence ID" value="GDY44904.1"/>
    <property type="molecule type" value="Genomic_DNA"/>
</dbReference>